<keyword evidence="3" id="KW-1185">Reference proteome</keyword>
<evidence type="ECO:0000313" key="3">
    <source>
        <dbReference type="Proteomes" id="UP000190044"/>
    </source>
</evidence>
<accession>A0A1T5AB83</accession>
<feature type="compositionally biased region" description="Low complexity" evidence="1">
    <location>
        <begin position="10"/>
        <end position="26"/>
    </location>
</feature>
<protein>
    <submittedName>
        <fullName evidence="2">Uncharacterized protein</fullName>
    </submittedName>
</protein>
<evidence type="ECO:0000256" key="1">
    <source>
        <dbReference type="SAM" id="MobiDB-lite"/>
    </source>
</evidence>
<evidence type="ECO:0000313" key="2">
    <source>
        <dbReference type="EMBL" id="SKB32281.1"/>
    </source>
</evidence>
<proteinExistence type="predicted"/>
<dbReference type="RefSeq" id="WP_079637254.1">
    <property type="nucleotide sequence ID" value="NZ_FUYP01000003.1"/>
</dbReference>
<feature type="region of interest" description="Disordered" evidence="1">
    <location>
        <begin position="1"/>
        <end position="35"/>
    </location>
</feature>
<gene>
    <name evidence="2" type="ORF">SAMN06295937_100360</name>
</gene>
<reference evidence="3" key="1">
    <citation type="submission" date="2017-02" db="EMBL/GenBank/DDBJ databases">
        <authorList>
            <person name="Varghese N."/>
            <person name="Submissions S."/>
        </authorList>
    </citation>
    <scope>NUCLEOTIDE SEQUENCE [LARGE SCALE GENOMIC DNA]</scope>
    <source>
        <strain evidence="3">R11H</strain>
    </source>
</reference>
<dbReference type="Proteomes" id="UP000190044">
    <property type="component" value="Unassembled WGS sequence"/>
</dbReference>
<sequence length="204" mass="21791">MIQPTPTPGAPRAAGQQQPAQQDTGGSDAVSPEEQANYDMMVREALGIIYPAETPGEPRAQIVENLRGEFDPQVTQMFAEAQPPVQQTPQDAVAVTAVVLTMMTEAALAQQGTDVPDDVVFHAGTEIIELLVELSESLGISSFAQSEVDDIALRAMDLYRLASPRVDPETLGAEFEQIIAADRSGDLNKILPGAEEYSQQRGGA</sequence>
<dbReference type="OrthoDB" id="9922101at2"/>
<organism evidence="2 3">
    <name type="scientific">Sphingopyxis flava</name>
    <dbReference type="NCBI Taxonomy" id="1507287"/>
    <lineage>
        <taxon>Bacteria</taxon>
        <taxon>Pseudomonadati</taxon>
        <taxon>Pseudomonadota</taxon>
        <taxon>Alphaproteobacteria</taxon>
        <taxon>Sphingomonadales</taxon>
        <taxon>Sphingomonadaceae</taxon>
        <taxon>Sphingopyxis</taxon>
    </lineage>
</organism>
<dbReference type="AlphaFoldDB" id="A0A1T5AB83"/>
<name>A0A1T5AB83_9SPHN</name>
<dbReference type="EMBL" id="FUYP01000003">
    <property type="protein sequence ID" value="SKB32281.1"/>
    <property type="molecule type" value="Genomic_DNA"/>
</dbReference>